<comment type="caution">
    <text evidence="1">The sequence shown here is derived from an EMBL/GenBank/DDBJ whole genome shotgun (WGS) entry which is preliminary data.</text>
</comment>
<evidence type="ECO:0000313" key="2">
    <source>
        <dbReference type="Proteomes" id="UP000050501"/>
    </source>
</evidence>
<dbReference type="PRINTS" id="PR00413">
    <property type="entry name" value="HADHALOGNASE"/>
</dbReference>
<organism evidence="1 2">
    <name type="scientific">Levilinea saccharolytica</name>
    <dbReference type="NCBI Taxonomy" id="229921"/>
    <lineage>
        <taxon>Bacteria</taxon>
        <taxon>Bacillati</taxon>
        <taxon>Chloroflexota</taxon>
        <taxon>Anaerolineae</taxon>
        <taxon>Anaerolineales</taxon>
        <taxon>Anaerolineaceae</taxon>
        <taxon>Levilinea</taxon>
    </lineage>
</organism>
<dbReference type="RefSeq" id="WP_062417996.1">
    <property type="nucleotide sequence ID" value="NZ_DF967974.1"/>
</dbReference>
<proteinExistence type="predicted"/>
<dbReference type="Gene3D" id="3.40.50.1000">
    <property type="entry name" value="HAD superfamily/HAD-like"/>
    <property type="match status" value="1"/>
</dbReference>
<dbReference type="InterPro" id="IPR041492">
    <property type="entry name" value="HAD_2"/>
</dbReference>
<dbReference type="SFLD" id="SFLDG01129">
    <property type="entry name" value="C1.5:_HAD__Beta-PGM__Phosphata"/>
    <property type="match status" value="1"/>
</dbReference>
<dbReference type="InterPro" id="IPR023214">
    <property type="entry name" value="HAD_sf"/>
</dbReference>
<dbReference type="InterPro" id="IPR050155">
    <property type="entry name" value="HAD-like_hydrolase_sf"/>
</dbReference>
<evidence type="ECO:0000313" key="1">
    <source>
        <dbReference type="EMBL" id="KPL91778.1"/>
    </source>
</evidence>
<accession>A0A0N8GTD3</accession>
<dbReference type="Pfam" id="PF13419">
    <property type="entry name" value="HAD_2"/>
    <property type="match status" value="1"/>
</dbReference>
<dbReference type="GO" id="GO:0008967">
    <property type="term" value="F:phosphoglycolate phosphatase activity"/>
    <property type="evidence" value="ECO:0007669"/>
    <property type="project" value="TreeGrafter"/>
</dbReference>
<dbReference type="STRING" id="229921.ADN01_00385"/>
<dbReference type="EMBL" id="LGCM01000002">
    <property type="protein sequence ID" value="KPL91778.1"/>
    <property type="molecule type" value="Genomic_DNA"/>
</dbReference>
<sequence length="220" mass="24160">MKVRGVLFDIDGTLVDSLELCLRAFQVALQELTGEWLPAPQITRYFGVSEEGILDRMVPHFPQAETVYFRVFEDLHQDLREVFPGMRELLTRLQQAGVPMGVVTGKGARGAEIALKALGLQDFFPVVEAGSRLQADKPTSMHLALARLGLRAEECAYIGDTVYDMQSAAAVGMLPVGAAWAKTTNLRAEEPGEARVIFTRLADFYAWAEETLCPEAVAGD</sequence>
<keyword evidence="2" id="KW-1185">Reference proteome</keyword>
<gene>
    <name evidence="1" type="ORF">ADN01_00385</name>
</gene>
<dbReference type="InterPro" id="IPR036412">
    <property type="entry name" value="HAD-like_sf"/>
</dbReference>
<dbReference type="SUPFAM" id="SSF56784">
    <property type="entry name" value="HAD-like"/>
    <property type="match status" value="1"/>
</dbReference>
<dbReference type="InterPro" id="IPR023198">
    <property type="entry name" value="PGP-like_dom2"/>
</dbReference>
<dbReference type="Proteomes" id="UP000050501">
    <property type="component" value="Unassembled WGS sequence"/>
</dbReference>
<dbReference type="InterPro" id="IPR006439">
    <property type="entry name" value="HAD-SF_hydro_IA"/>
</dbReference>
<name>A0A0N8GTD3_9CHLR</name>
<dbReference type="GO" id="GO:0006281">
    <property type="term" value="P:DNA repair"/>
    <property type="evidence" value="ECO:0007669"/>
    <property type="project" value="TreeGrafter"/>
</dbReference>
<dbReference type="SFLD" id="SFLDS00003">
    <property type="entry name" value="Haloacid_Dehalogenase"/>
    <property type="match status" value="1"/>
</dbReference>
<dbReference type="PANTHER" id="PTHR43434:SF1">
    <property type="entry name" value="PHOSPHOGLYCOLATE PHOSPHATASE"/>
    <property type="match status" value="1"/>
</dbReference>
<protein>
    <submittedName>
        <fullName evidence="1">Uncharacterized protein</fullName>
    </submittedName>
</protein>
<dbReference type="NCBIfam" id="TIGR01549">
    <property type="entry name" value="HAD-SF-IA-v1"/>
    <property type="match status" value="1"/>
</dbReference>
<dbReference type="AlphaFoldDB" id="A0A0N8GTD3"/>
<dbReference type="Gene3D" id="1.10.150.240">
    <property type="entry name" value="Putative phosphatase, domain 2"/>
    <property type="match status" value="1"/>
</dbReference>
<dbReference type="PANTHER" id="PTHR43434">
    <property type="entry name" value="PHOSPHOGLYCOLATE PHOSPHATASE"/>
    <property type="match status" value="1"/>
</dbReference>
<reference evidence="1 2" key="1">
    <citation type="submission" date="2015-07" db="EMBL/GenBank/DDBJ databases">
        <title>Genome sequence of Levilinea saccharolytica DSM 16555.</title>
        <authorList>
            <person name="Hemp J."/>
            <person name="Ward L.M."/>
            <person name="Pace L.A."/>
            <person name="Fischer W.W."/>
        </authorList>
    </citation>
    <scope>NUCLEOTIDE SEQUENCE [LARGE SCALE GENOMIC DNA]</scope>
    <source>
        <strain evidence="1 2">KIBI-1</strain>
    </source>
</reference>